<dbReference type="GO" id="GO:0006357">
    <property type="term" value="P:regulation of transcription by RNA polymerase II"/>
    <property type="evidence" value="ECO:0007669"/>
    <property type="project" value="TreeGrafter"/>
</dbReference>
<feature type="compositionally biased region" description="Polar residues" evidence="1">
    <location>
        <begin position="168"/>
        <end position="194"/>
    </location>
</feature>
<evidence type="ECO:0000259" key="2">
    <source>
        <dbReference type="PROSITE" id="PS50280"/>
    </source>
</evidence>
<keyword evidence="4" id="KW-1185">Reference proteome</keyword>
<feature type="compositionally biased region" description="Polar residues" evidence="1">
    <location>
        <begin position="328"/>
        <end position="379"/>
    </location>
</feature>
<evidence type="ECO:0000313" key="3">
    <source>
        <dbReference type="Ensembl" id="ENSCCRP00000108366.1"/>
    </source>
</evidence>
<dbReference type="GeneTree" id="ENSGT00940000172751"/>
<accession>A0A9J7XPJ6</accession>
<dbReference type="Pfam" id="PF00856">
    <property type="entry name" value="SET"/>
    <property type="match status" value="1"/>
</dbReference>
<sequence>MPPRISPLKDAMHHVVMKSDKTKLEVKYINAVKGRGLFTNGSFSKGDFIVEYRGELINYAELERRRKLYHPSCAVFMFEFKWRGKTWCIDASREDGSFGRLVNDDHQHPNCKMKKIDVNGKAHLCLFALKDIKEGEEITYDYGGDDCPWRTQESSIAANSRAAGDSDPSLQSQTQMDDASGQTKSPQQESSIADNSRAAGDSDPSLQSQTQMDDASLQSQTQMDDASLQSQTQMDDASLQSQTQMDDASLQSQTQMDDASLQSQTQMDDPSLQSQTQMDDASLQSQTQMDDASLQSQTQMDDASGQTKSPQQESSIAANSRAAGDSDPSLQSQTQMDDASLQSQTQMDDASLQSQTQMDDASLQSQTQMDDPSLQSQTQ</sequence>
<dbReference type="Proteomes" id="UP001108240">
    <property type="component" value="Unplaced"/>
</dbReference>
<dbReference type="PANTHER" id="PTHR46167:SF1">
    <property type="entry name" value="N-LYSINE METHYLTRANSFERASE KMT5A"/>
    <property type="match status" value="1"/>
</dbReference>
<dbReference type="GO" id="GO:0005634">
    <property type="term" value="C:nucleus"/>
    <property type="evidence" value="ECO:0007669"/>
    <property type="project" value="TreeGrafter"/>
</dbReference>
<dbReference type="GO" id="GO:0043516">
    <property type="term" value="P:regulation of DNA damage response, signal transduction by p53 class mediator"/>
    <property type="evidence" value="ECO:0007669"/>
    <property type="project" value="TreeGrafter"/>
</dbReference>
<dbReference type="AlphaFoldDB" id="A0A9J7XPJ6"/>
<dbReference type="InterPro" id="IPR001214">
    <property type="entry name" value="SET_dom"/>
</dbReference>
<reference evidence="3" key="2">
    <citation type="submission" date="2025-09" db="UniProtKB">
        <authorList>
            <consortium name="Ensembl"/>
        </authorList>
    </citation>
    <scope>IDENTIFICATION</scope>
</reference>
<dbReference type="InterPro" id="IPR051760">
    <property type="entry name" value="KMT5A"/>
</dbReference>
<feature type="compositionally biased region" description="Polar residues" evidence="1">
    <location>
        <begin position="204"/>
        <end position="318"/>
    </location>
</feature>
<dbReference type="Ensembl" id="ENSCCRT00000107071.1">
    <property type="protein sequence ID" value="ENSCCRP00000108366.1"/>
    <property type="gene ID" value="ENSCCRG00000068719.1"/>
</dbReference>
<dbReference type="PANTHER" id="PTHR46167">
    <property type="entry name" value="N-LYSINE METHYLTRANSFERASE KMT5A"/>
    <property type="match status" value="1"/>
</dbReference>
<evidence type="ECO:0000256" key="1">
    <source>
        <dbReference type="SAM" id="MobiDB-lite"/>
    </source>
</evidence>
<protein>
    <recommendedName>
        <fullName evidence="2">SET domain-containing protein</fullName>
    </recommendedName>
</protein>
<feature type="region of interest" description="Disordered" evidence="1">
    <location>
        <begin position="154"/>
        <end position="379"/>
    </location>
</feature>
<proteinExistence type="predicted"/>
<dbReference type="SMART" id="SM00317">
    <property type="entry name" value="SET"/>
    <property type="match status" value="1"/>
</dbReference>
<dbReference type="InterPro" id="IPR046341">
    <property type="entry name" value="SET_dom_sf"/>
</dbReference>
<dbReference type="Gene3D" id="2.170.270.10">
    <property type="entry name" value="SET domain"/>
    <property type="match status" value="1"/>
</dbReference>
<reference evidence="3" key="1">
    <citation type="submission" date="2025-08" db="UniProtKB">
        <authorList>
            <consortium name="Ensembl"/>
        </authorList>
    </citation>
    <scope>IDENTIFICATION</scope>
</reference>
<name>A0A9J7XPJ6_CYPCA</name>
<organism evidence="3 4">
    <name type="scientific">Cyprinus carpio carpio</name>
    <dbReference type="NCBI Taxonomy" id="630221"/>
    <lineage>
        <taxon>Eukaryota</taxon>
        <taxon>Metazoa</taxon>
        <taxon>Chordata</taxon>
        <taxon>Craniata</taxon>
        <taxon>Vertebrata</taxon>
        <taxon>Euteleostomi</taxon>
        <taxon>Actinopterygii</taxon>
        <taxon>Neopterygii</taxon>
        <taxon>Teleostei</taxon>
        <taxon>Ostariophysi</taxon>
        <taxon>Cypriniformes</taxon>
        <taxon>Cyprinidae</taxon>
        <taxon>Cyprininae</taxon>
        <taxon>Cyprinus</taxon>
    </lineage>
</organism>
<feature type="domain" description="SET" evidence="2">
    <location>
        <begin position="22"/>
        <end position="143"/>
    </location>
</feature>
<dbReference type="PROSITE" id="PS50280">
    <property type="entry name" value="SET"/>
    <property type="match status" value="1"/>
</dbReference>
<evidence type="ECO:0000313" key="4">
    <source>
        <dbReference type="Proteomes" id="UP001108240"/>
    </source>
</evidence>
<dbReference type="SUPFAM" id="SSF82199">
    <property type="entry name" value="SET domain"/>
    <property type="match status" value="1"/>
</dbReference>
<dbReference type="GO" id="GO:0005700">
    <property type="term" value="C:polytene chromosome"/>
    <property type="evidence" value="ECO:0007669"/>
    <property type="project" value="TreeGrafter"/>
</dbReference>
<dbReference type="GO" id="GO:0042799">
    <property type="term" value="F:histone H4K20 methyltransferase activity"/>
    <property type="evidence" value="ECO:0007669"/>
    <property type="project" value="TreeGrafter"/>
</dbReference>
<dbReference type="OMA" id="QSQTQMD"/>